<name>X1PXR5_9ZZZZ</name>
<evidence type="ECO:0000313" key="2">
    <source>
        <dbReference type="EMBL" id="GAI61072.1"/>
    </source>
</evidence>
<dbReference type="EMBL" id="BARW01000211">
    <property type="protein sequence ID" value="GAI61072.1"/>
    <property type="molecule type" value="Genomic_DNA"/>
</dbReference>
<protein>
    <recommendedName>
        <fullName evidence="3">Replication protein</fullName>
    </recommendedName>
</protein>
<evidence type="ECO:0008006" key="3">
    <source>
        <dbReference type="Google" id="ProtNLM"/>
    </source>
</evidence>
<reference evidence="2" key="1">
    <citation type="journal article" date="2014" name="Front. Microbiol.">
        <title>High frequency of phylogenetically diverse reductive dehalogenase-homologous genes in deep subseafloor sedimentary metagenomes.</title>
        <authorList>
            <person name="Kawai M."/>
            <person name="Futagami T."/>
            <person name="Toyoda A."/>
            <person name="Takaki Y."/>
            <person name="Nishi S."/>
            <person name="Hori S."/>
            <person name="Arai W."/>
            <person name="Tsubouchi T."/>
            <person name="Morono Y."/>
            <person name="Uchiyama I."/>
            <person name="Ito T."/>
            <person name="Fujiyama A."/>
            <person name="Inagaki F."/>
            <person name="Takami H."/>
        </authorList>
    </citation>
    <scope>NUCLEOTIDE SEQUENCE</scope>
    <source>
        <strain evidence="2">Expedition CK06-06</strain>
    </source>
</reference>
<organism evidence="2">
    <name type="scientific">marine sediment metagenome</name>
    <dbReference type="NCBI Taxonomy" id="412755"/>
    <lineage>
        <taxon>unclassified sequences</taxon>
        <taxon>metagenomes</taxon>
        <taxon>ecological metagenomes</taxon>
    </lineage>
</organism>
<dbReference type="InterPro" id="IPR000989">
    <property type="entry name" value="Rep"/>
</dbReference>
<dbReference type="AlphaFoldDB" id="X1PXR5"/>
<proteinExistence type="predicted"/>
<dbReference type="GO" id="GO:0003677">
    <property type="term" value="F:DNA binding"/>
    <property type="evidence" value="ECO:0007669"/>
    <property type="project" value="InterPro"/>
</dbReference>
<comment type="caution">
    <text evidence="2">The sequence shown here is derived from an EMBL/GenBank/DDBJ whole genome shotgun (WGS) entry which is preliminary data.</text>
</comment>
<dbReference type="GO" id="GO:0006260">
    <property type="term" value="P:DNA replication"/>
    <property type="evidence" value="ECO:0007669"/>
    <property type="project" value="UniProtKB-KW"/>
</dbReference>
<dbReference type="Pfam" id="PF01446">
    <property type="entry name" value="Rep_1"/>
    <property type="match status" value="1"/>
</dbReference>
<evidence type="ECO:0000256" key="1">
    <source>
        <dbReference type="ARBA" id="ARBA00022705"/>
    </source>
</evidence>
<sequence length="420" mass="48474">MSNYTYTEKKSRGGQILDSRSVVVETPQRDTQGNLVTSFFLDGSPKVARGEKKVSSFEENEKDFSQKRTALLDKQKQLRIFKEKAHLKRLSLVSVFEQRGYFRQSDLLNECQTRMIYYECVGCSSVGWSKNHCGMRVCPECAGRMKVKLLAKYEKGISRLSDLYKSQLKLVTLTLRNVPSLRAPDFNAISEIKEAFYRLRRRSLLRRKIHGGVYGVEATNRGRGWHVHIHALVSSEFIRDACQEMKAAHDKQEEEKLEGEKCAHCKDKCLRRLWQEETGSTVIDIKKADPEGIIEVIGYIAKPLSTENAELLVDWWEVMRNRPFLKPFGCFYKMTKLKASLTCPWCGGQKFKVYYGSRVRLSDMRDDVGRSPPFGVDIENFKRILFIEPSKVVLTVDKRGFEDRVLYLQSNLELLVGTYK</sequence>
<keyword evidence="1" id="KW-0235">DNA replication</keyword>
<gene>
    <name evidence="2" type="ORF">S12H4_01166</name>
</gene>
<accession>X1PXR5</accession>